<evidence type="ECO:0000313" key="1">
    <source>
        <dbReference type="EMBL" id="GER29103.1"/>
    </source>
</evidence>
<keyword evidence="2" id="KW-1185">Reference proteome</keyword>
<name>A0A5A7P8D6_STRAF</name>
<organism evidence="1 2">
    <name type="scientific">Striga asiatica</name>
    <name type="common">Asiatic witchweed</name>
    <name type="synonym">Buchnera asiatica</name>
    <dbReference type="NCBI Taxonomy" id="4170"/>
    <lineage>
        <taxon>Eukaryota</taxon>
        <taxon>Viridiplantae</taxon>
        <taxon>Streptophyta</taxon>
        <taxon>Embryophyta</taxon>
        <taxon>Tracheophyta</taxon>
        <taxon>Spermatophyta</taxon>
        <taxon>Magnoliopsida</taxon>
        <taxon>eudicotyledons</taxon>
        <taxon>Gunneridae</taxon>
        <taxon>Pentapetalae</taxon>
        <taxon>asterids</taxon>
        <taxon>lamiids</taxon>
        <taxon>Lamiales</taxon>
        <taxon>Orobanchaceae</taxon>
        <taxon>Buchnereae</taxon>
        <taxon>Striga</taxon>
    </lineage>
</organism>
<reference evidence="2" key="1">
    <citation type="journal article" date="2019" name="Curr. Biol.">
        <title>Genome Sequence of Striga asiatica Provides Insight into the Evolution of Plant Parasitism.</title>
        <authorList>
            <person name="Yoshida S."/>
            <person name="Kim S."/>
            <person name="Wafula E.K."/>
            <person name="Tanskanen J."/>
            <person name="Kim Y.M."/>
            <person name="Honaas L."/>
            <person name="Yang Z."/>
            <person name="Spallek T."/>
            <person name="Conn C.E."/>
            <person name="Ichihashi Y."/>
            <person name="Cheong K."/>
            <person name="Cui S."/>
            <person name="Der J.P."/>
            <person name="Gundlach H."/>
            <person name="Jiao Y."/>
            <person name="Hori C."/>
            <person name="Ishida J.K."/>
            <person name="Kasahara H."/>
            <person name="Kiba T."/>
            <person name="Kim M.S."/>
            <person name="Koo N."/>
            <person name="Laohavisit A."/>
            <person name="Lee Y.H."/>
            <person name="Lumba S."/>
            <person name="McCourt P."/>
            <person name="Mortimer J.C."/>
            <person name="Mutuku J.M."/>
            <person name="Nomura T."/>
            <person name="Sasaki-Sekimoto Y."/>
            <person name="Seto Y."/>
            <person name="Wang Y."/>
            <person name="Wakatake T."/>
            <person name="Sakakibara H."/>
            <person name="Demura T."/>
            <person name="Yamaguchi S."/>
            <person name="Yoneyama K."/>
            <person name="Manabe R.I."/>
            <person name="Nelson D.C."/>
            <person name="Schulman A.H."/>
            <person name="Timko M.P."/>
            <person name="dePamphilis C.W."/>
            <person name="Choi D."/>
            <person name="Shirasu K."/>
        </authorList>
    </citation>
    <scope>NUCLEOTIDE SEQUENCE [LARGE SCALE GENOMIC DNA]</scope>
    <source>
        <strain evidence="2">cv. UVA1</strain>
    </source>
</reference>
<gene>
    <name evidence="1" type="ORF">STAS_04946</name>
</gene>
<dbReference type="EMBL" id="BKCP01003336">
    <property type="protein sequence ID" value="GER29103.1"/>
    <property type="molecule type" value="Genomic_DNA"/>
</dbReference>
<dbReference type="AlphaFoldDB" id="A0A5A7P8D6"/>
<evidence type="ECO:0000313" key="2">
    <source>
        <dbReference type="Proteomes" id="UP000325081"/>
    </source>
</evidence>
<comment type="caution">
    <text evidence="1">The sequence shown here is derived from an EMBL/GenBank/DDBJ whole genome shotgun (WGS) entry which is preliminary data.</text>
</comment>
<accession>A0A5A7P8D6</accession>
<protein>
    <submittedName>
        <fullName evidence="1">Rieske (2fe-2s) domain-containing protein</fullName>
    </submittedName>
</protein>
<dbReference type="Proteomes" id="UP000325081">
    <property type="component" value="Unassembled WGS sequence"/>
</dbReference>
<proteinExistence type="predicted"/>
<sequence>MADGVTAVGLQPQMKSLYPVGIGDTTAATLRYTWSCCCSTSDSYRGHDDSICGCGSHCHDFIYHGGSRCRGIACSINGDSESTIPSYIANMNHGICWTQTLATTSCSLARCHSLRGKEFKIFLAMRVKANSATNYYSRSKNK</sequence>